<organism evidence="2 3">
    <name type="scientific">Comamonas faecalis</name>
    <dbReference type="NCBI Taxonomy" id="1387849"/>
    <lineage>
        <taxon>Bacteria</taxon>
        <taxon>Pseudomonadati</taxon>
        <taxon>Pseudomonadota</taxon>
        <taxon>Betaproteobacteria</taxon>
        <taxon>Burkholderiales</taxon>
        <taxon>Comamonadaceae</taxon>
        <taxon>Comamonas</taxon>
    </lineage>
</organism>
<name>A0ABP7RAB5_9BURK</name>
<feature type="domain" description="Replication-associated protein G2P N-terminal" evidence="1">
    <location>
        <begin position="48"/>
        <end position="247"/>
    </location>
</feature>
<accession>A0ABP7RAB5</accession>
<protein>
    <recommendedName>
        <fullName evidence="1">Replication-associated protein G2P N-terminal domain-containing protein</fullName>
    </recommendedName>
</protein>
<gene>
    <name evidence="2" type="ORF">GCM10022279_17830</name>
</gene>
<dbReference type="InterPro" id="IPR022686">
    <property type="entry name" value="G2P_N"/>
</dbReference>
<reference evidence="3" key="1">
    <citation type="journal article" date="2019" name="Int. J. Syst. Evol. Microbiol.">
        <title>The Global Catalogue of Microorganisms (GCM) 10K type strain sequencing project: providing services to taxonomists for standard genome sequencing and annotation.</title>
        <authorList>
            <consortium name="The Broad Institute Genomics Platform"/>
            <consortium name="The Broad Institute Genome Sequencing Center for Infectious Disease"/>
            <person name="Wu L."/>
            <person name="Ma J."/>
        </authorList>
    </citation>
    <scope>NUCLEOTIDE SEQUENCE [LARGE SCALE GENOMIC DNA]</scope>
    <source>
        <strain evidence="3">JCM 17561</strain>
    </source>
</reference>
<evidence type="ECO:0000313" key="3">
    <source>
        <dbReference type="Proteomes" id="UP001501627"/>
    </source>
</evidence>
<sequence length="393" mass="45314">MAYDTVKLRSPYIDESLMQRIEQQCVLRSGLDLASGQILYELHTGELLGSWDSRISVKPMREEFVSDKNGRTALHPCEPYLFIEASVHKIRLGHNVYGGPTDFLAACRDFVALVEELLGTDLPVADWWTVHRVDVANVFALPPAEVGRFFDSMQLLSFPRRSKKAMKTKQSCYFPGKTTTVKFYHKGPEFQVHDAGRLKRFFRQVFTAIHGVDAQNHERAEKRVAALQRLADNRLRVEVEIHSDKFQYDFGRNPRVSEVTDDYLNGVHDSEIERILREGKQGMETVRTEEAVWQRLHAHHPARLAHVLHAFWQVMAVRGDEKTRERYTKATFYRNRKLLEASGISWRGSDLVIVANDAIQDFAPLRVDRRFCCAPARNRPEYLSSRDLMRLAA</sequence>
<dbReference type="Pfam" id="PF05144">
    <property type="entry name" value="Phage_CRI"/>
    <property type="match status" value="1"/>
</dbReference>
<dbReference type="RefSeq" id="WP_344869370.1">
    <property type="nucleotide sequence ID" value="NZ_BAABBP010000013.1"/>
</dbReference>
<dbReference type="InterPro" id="IPR006516">
    <property type="entry name" value="G2P"/>
</dbReference>
<dbReference type="EMBL" id="BAABBP010000013">
    <property type="protein sequence ID" value="GAA3994671.1"/>
    <property type="molecule type" value="Genomic_DNA"/>
</dbReference>
<dbReference type="NCBIfam" id="TIGR01629">
    <property type="entry name" value="rep_II_X"/>
    <property type="match status" value="1"/>
</dbReference>
<proteinExistence type="predicted"/>
<keyword evidence="3" id="KW-1185">Reference proteome</keyword>
<evidence type="ECO:0000259" key="1">
    <source>
        <dbReference type="Pfam" id="PF05144"/>
    </source>
</evidence>
<comment type="caution">
    <text evidence="2">The sequence shown here is derived from an EMBL/GenBank/DDBJ whole genome shotgun (WGS) entry which is preliminary data.</text>
</comment>
<evidence type="ECO:0000313" key="2">
    <source>
        <dbReference type="EMBL" id="GAA3994671.1"/>
    </source>
</evidence>
<dbReference type="Proteomes" id="UP001501627">
    <property type="component" value="Unassembled WGS sequence"/>
</dbReference>